<keyword evidence="4" id="KW-0560">Oxidoreductase</keyword>
<dbReference type="Pfam" id="PF00106">
    <property type="entry name" value="adh_short"/>
    <property type="match status" value="1"/>
</dbReference>
<dbReference type="PANTHER" id="PTHR44085">
    <property type="entry name" value="SEPIAPTERIN REDUCTASE"/>
    <property type="match status" value="1"/>
</dbReference>
<organism evidence="5 6">
    <name type="scientific">Algoriphagus aestuariicola</name>
    <dbReference type="NCBI Taxonomy" id="1852016"/>
    <lineage>
        <taxon>Bacteria</taxon>
        <taxon>Pseudomonadati</taxon>
        <taxon>Bacteroidota</taxon>
        <taxon>Cytophagia</taxon>
        <taxon>Cytophagales</taxon>
        <taxon>Cyclobacteriaceae</taxon>
        <taxon>Algoriphagus</taxon>
    </lineage>
</organism>
<keyword evidence="3" id="KW-0521">NADP</keyword>
<dbReference type="RefSeq" id="WP_206567516.1">
    <property type="nucleotide sequence ID" value="NZ_JAFKCW010000001.1"/>
</dbReference>
<evidence type="ECO:0000313" key="6">
    <source>
        <dbReference type="Proteomes" id="UP000664698"/>
    </source>
</evidence>
<accession>A0ABS3BJP3</accession>
<dbReference type="InterPro" id="IPR020904">
    <property type="entry name" value="Sc_DH/Rdtase_CS"/>
</dbReference>
<protein>
    <submittedName>
        <fullName evidence="5">SDR family NAD(P)-dependent oxidoreductase</fullName>
    </submittedName>
</protein>
<name>A0ABS3BJP3_9BACT</name>
<dbReference type="PROSITE" id="PS00061">
    <property type="entry name" value="ADH_SHORT"/>
    <property type="match status" value="1"/>
</dbReference>
<keyword evidence="2" id="KW-0963">Cytoplasm</keyword>
<dbReference type="EMBL" id="JAFKCW010000001">
    <property type="protein sequence ID" value="MBN7799525.1"/>
    <property type="molecule type" value="Genomic_DNA"/>
</dbReference>
<evidence type="ECO:0000256" key="1">
    <source>
        <dbReference type="ARBA" id="ARBA00004496"/>
    </source>
</evidence>
<dbReference type="InterPro" id="IPR002347">
    <property type="entry name" value="SDR_fam"/>
</dbReference>
<evidence type="ECO:0000256" key="4">
    <source>
        <dbReference type="ARBA" id="ARBA00023002"/>
    </source>
</evidence>
<proteinExistence type="predicted"/>
<evidence type="ECO:0000256" key="3">
    <source>
        <dbReference type="ARBA" id="ARBA00022857"/>
    </source>
</evidence>
<reference evidence="5 6" key="1">
    <citation type="submission" date="2021-03" db="EMBL/GenBank/DDBJ databases">
        <title>novel species isolated from a fishpond in China.</title>
        <authorList>
            <person name="Lu H."/>
            <person name="Cai Z."/>
        </authorList>
    </citation>
    <scope>NUCLEOTIDE SEQUENCE [LARGE SCALE GENOMIC DNA]</scope>
    <source>
        <strain evidence="5 6">JCM 31546</strain>
    </source>
</reference>
<sequence>MKKTLLILTGHSKGLGRAILDRFLDAEGTEVIAISRTALGLKRANLREIQLDLADLESLGIRLPDIFPVGDFERFVLINNAGWIGEIKPVGKLDPGHISKLMNLNLLAPMILTDAFAKAYFPLSAEKLVCNISSGAAYKPMPGWAEYCSSKAALAMFSKVAAEDLAKNGVRVFSLAPGIVDTEMQAEIRTAALEDFPALARFENFKREGSLSPPEMVADKVFYLVSHSERFSDVVQDVRDFELP</sequence>
<keyword evidence="6" id="KW-1185">Reference proteome</keyword>
<dbReference type="InterPro" id="IPR051721">
    <property type="entry name" value="Biopterin_syn/organic_redct"/>
</dbReference>
<gene>
    <name evidence="5" type="ORF">J0A67_01565</name>
</gene>
<dbReference type="SUPFAM" id="SSF51735">
    <property type="entry name" value="NAD(P)-binding Rossmann-fold domains"/>
    <property type="match status" value="1"/>
</dbReference>
<dbReference type="PANTHER" id="PTHR44085:SF2">
    <property type="entry name" value="SEPIAPTERIN REDUCTASE"/>
    <property type="match status" value="1"/>
</dbReference>
<dbReference type="Gene3D" id="3.40.50.720">
    <property type="entry name" value="NAD(P)-binding Rossmann-like Domain"/>
    <property type="match status" value="1"/>
</dbReference>
<comment type="subcellular location">
    <subcellularLocation>
        <location evidence="1">Cytoplasm</location>
    </subcellularLocation>
</comment>
<dbReference type="InterPro" id="IPR036291">
    <property type="entry name" value="NAD(P)-bd_dom_sf"/>
</dbReference>
<evidence type="ECO:0000256" key="2">
    <source>
        <dbReference type="ARBA" id="ARBA00022490"/>
    </source>
</evidence>
<evidence type="ECO:0000313" key="5">
    <source>
        <dbReference type="EMBL" id="MBN7799525.1"/>
    </source>
</evidence>
<comment type="caution">
    <text evidence="5">The sequence shown here is derived from an EMBL/GenBank/DDBJ whole genome shotgun (WGS) entry which is preliminary data.</text>
</comment>
<dbReference type="PRINTS" id="PR00081">
    <property type="entry name" value="GDHRDH"/>
</dbReference>
<dbReference type="Proteomes" id="UP000664698">
    <property type="component" value="Unassembled WGS sequence"/>
</dbReference>